<feature type="transmembrane region" description="Helical" evidence="1">
    <location>
        <begin position="96"/>
        <end position="116"/>
    </location>
</feature>
<keyword evidence="3" id="KW-1185">Reference proteome</keyword>
<keyword evidence="1" id="KW-0812">Transmembrane</keyword>
<feature type="transmembrane region" description="Helical" evidence="1">
    <location>
        <begin position="180"/>
        <end position="212"/>
    </location>
</feature>
<feature type="transmembrane region" description="Helical" evidence="1">
    <location>
        <begin position="128"/>
        <end position="147"/>
    </location>
</feature>
<dbReference type="EMBL" id="BJUI01000001">
    <property type="protein sequence ID" value="GEK41302.1"/>
    <property type="molecule type" value="Genomic_DNA"/>
</dbReference>
<reference evidence="2 3" key="1">
    <citation type="submission" date="2019-07" db="EMBL/GenBank/DDBJ databases">
        <title>Whole genome shotgun sequence of Lactobacillus aviarius subsp. aviarius NBRC 102162.</title>
        <authorList>
            <person name="Hosoyama A."/>
            <person name="Uohara A."/>
            <person name="Ohji S."/>
            <person name="Ichikawa N."/>
        </authorList>
    </citation>
    <scope>NUCLEOTIDE SEQUENCE [LARGE SCALE GENOMIC DNA]</scope>
    <source>
        <strain evidence="2 3">NBRC 102162</strain>
    </source>
</reference>
<feature type="transmembrane region" description="Helical" evidence="1">
    <location>
        <begin position="12"/>
        <end position="34"/>
    </location>
</feature>
<proteinExistence type="predicted"/>
<dbReference type="GeneID" id="29933482"/>
<evidence type="ECO:0000313" key="2">
    <source>
        <dbReference type="EMBL" id="GEK41302.1"/>
    </source>
</evidence>
<name>A0A510WQ06_9LACO</name>
<organism evidence="2 3">
    <name type="scientific">Ligilactobacillus aviarius</name>
    <dbReference type="NCBI Taxonomy" id="1606"/>
    <lineage>
        <taxon>Bacteria</taxon>
        <taxon>Bacillati</taxon>
        <taxon>Bacillota</taxon>
        <taxon>Bacilli</taxon>
        <taxon>Lactobacillales</taxon>
        <taxon>Lactobacillaceae</taxon>
        <taxon>Ligilactobacillus</taxon>
    </lineage>
</organism>
<dbReference type="AlphaFoldDB" id="A0A510WQ06"/>
<feature type="transmembrane region" description="Helical" evidence="1">
    <location>
        <begin position="284"/>
        <end position="305"/>
    </location>
</feature>
<gene>
    <name evidence="2" type="ORF">LAV01_01340</name>
</gene>
<feature type="transmembrane region" description="Helical" evidence="1">
    <location>
        <begin position="523"/>
        <end position="548"/>
    </location>
</feature>
<feature type="transmembrane region" description="Helical" evidence="1">
    <location>
        <begin position="374"/>
        <end position="391"/>
    </location>
</feature>
<feature type="transmembrane region" description="Helical" evidence="1">
    <location>
        <begin position="154"/>
        <end position="174"/>
    </location>
</feature>
<protein>
    <recommendedName>
        <fullName evidence="4">Membrane protein 6-pyruvoyl-tetrahydropterin synthase-related domain-containing protein</fullName>
    </recommendedName>
</protein>
<evidence type="ECO:0000313" key="3">
    <source>
        <dbReference type="Proteomes" id="UP000321722"/>
    </source>
</evidence>
<keyword evidence="1" id="KW-1133">Transmembrane helix</keyword>
<feature type="transmembrane region" description="Helical" evidence="1">
    <location>
        <begin position="347"/>
        <end position="367"/>
    </location>
</feature>
<evidence type="ECO:0008006" key="4">
    <source>
        <dbReference type="Google" id="ProtNLM"/>
    </source>
</evidence>
<keyword evidence="1" id="KW-0472">Membrane</keyword>
<dbReference type="Proteomes" id="UP000321722">
    <property type="component" value="Unassembled WGS sequence"/>
</dbReference>
<dbReference type="RefSeq" id="WP_057827956.1">
    <property type="nucleotide sequence ID" value="NZ_BAAACL010000015.1"/>
</dbReference>
<feature type="transmembrane region" description="Helical" evidence="1">
    <location>
        <begin position="224"/>
        <end position="244"/>
    </location>
</feature>
<accession>A0A510WQ06</accession>
<feature type="transmembrane region" description="Helical" evidence="1">
    <location>
        <begin position="69"/>
        <end position="89"/>
    </location>
</feature>
<comment type="caution">
    <text evidence="2">The sequence shown here is derived from an EMBL/GenBank/DDBJ whole genome shotgun (WGS) entry which is preliminary data.</text>
</comment>
<sequence>MKKNEVNKKVLLELLFIILSIIFVVPILFHGYIFGDDIQFHFDRIYEISQNIKHFNLFPQFYSYSFGKIGYLLNSFYPWMTLLPFSILLNIIPNPLVAFCFGVAFYIFIGLNLTYLVFKKVPITKRQAFFTALIYMFSGYLSVNLYRRFALGEFLGMIFLPLAFYGLYAILFGNEKDWPYLAWGMSLIILSHLLTAYILSIVFCIILLFTFYQLDNKKEKIIEIGKSILLCIASTLIFIIPFLVQELGQKFLQPDPYQLQSGANDLFNSIVISLSNTPGLNDMQHIQCGVVVIGTLIVGVFFWKYFNKLERVSYVSAIFIYVCCNCAGLWQALNNTPLTLIQFPNRLLSLVTLFSSIVGGKILFIIFKKFNGKFKKLLPILGIIIVVAPWIDQVNKQLDFEKVAAAGHQMLTYQNDKFTDYGGYHFENYTPADAMQSLSFATCHQVEVDGNVIQLSQNEVISKPNCLEFKVTAKKDNLVKLPVLYYLNLHGYQGNKKLNLMKSSDGLVSVKAKMSDKPIFIEYIPSFIECLGIIISISTWLISMMVWIRNKKIKESEKNGKAKE</sequence>
<evidence type="ECO:0000256" key="1">
    <source>
        <dbReference type="SAM" id="Phobius"/>
    </source>
</evidence>
<feature type="transmembrane region" description="Helical" evidence="1">
    <location>
        <begin position="312"/>
        <end position="332"/>
    </location>
</feature>